<feature type="region of interest" description="Disordered" evidence="1">
    <location>
        <begin position="64"/>
        <end position="84"/>
    </location>
</feature>
<comment type="caution">
    <text evidence="2">The sequence shown here is derived from an EMBL/GenBank/DDBJ whole genome shotgun (WGS) entry which is preliminary data.</text>
</comment>
<reference evidence="3" key="1">
    <citation type="journal article" date="2019" name="Int. J. Syst. Evol. Microbiol.">
        <title>The Global Catalogue of Microorganisms (GCM) 10K type strain sequencing project: providing services to taxonomists for standard genome sequencing and annotation.</title>
        <authorList>
            <consortium name="The Broad Institute Genomics Platform"/>
            <consortium name="The Broad Institute Genome Sequencing Center for Infectious Disease"/>
            <person name="Wu L."/>
            <person name="Ma J."/>
        </authorList>
    </citation>
    <scope>NUCLEOTIDE SEQUENCE [LARGE SCALE GENOMIC DNA]</scope>
    <source>
        <strain evidence="3">JCM 16918</strain>
    </source>
</reference>
<evidence type="ECO:0000256" key="1">
    <source>
        <dbReference type="SAM" id="MobiDB-lite"/>
    </source>
</evidence>
<evidence type="ECO:0000313" key="3">
    <source>
        <dbReference type="Proteomes" id="UP000645517"/>
    </source>
</evidence>
<keyword evidence="3" id="KW-1185">Reference proteome</keyword>
<proteinExistence type="predicted"/>
<name>A0ABQ2JE61_9DEIO</name>
<sequence>MGFREVLMQELPTNTLTDHLTQLTKGSASYAALATAALKMTGLLDKTYGANILKGLRIRRLPKKREKARLKRENRTRLPISQPS</sequence>
<organism evidence="2 3">
    <name type="scientific">Deinococcus daejeonensis</name>
    <dbReference type="NCBI Taxonomy" id="1007098"/>
    <lineage>
        <taxon>Bacteria</taxon>
        <taxon>Thermotogati</taxon>
        <taxon>Deinococcota</taxon>
        <taxon>Deinococci</taxon>
        <taxon>Deinococcales</taxon>
        <taxon>Deinococcaceae</taxon>
        <taxon>Deinococcus</taxon>
    </lineage>
</organism>
<dbReference type="Proteomes" id="UP000645517">
    <property type="component" value="Unassembled WGS sequence"/>
</dbReference>
<protein>
    <recommendedName>
        <fullName evidence="4">Transposase</fullName>
    </recommendedName>
</protein>
<dbReference type="EMBL" id="BMOR01000018">
    <property type="protein sequence ID" value="GGN43418.1"/>
    <property type="molecule type" value="Genomic_DNA"/>
</dbReference>
<evidence type="ECO:0000313" key="2">
    <source>
        <dbReference type="EMBL" id="GGN43418.1"/>
    </source>
</evidence>
<gene>
    <name evidence="2" type="ORF">GCM10010842_30900</name>
</gene>
<accession>A0ABQ2JE61</accession>
<evidence type="ECO:0008006" key="4">
    <source>
        <dbReference type="Google" id="ProtNLM"/>
    </source>
</evidence>